<dbReference type="Gene3D" id="3.20.20.140">
    <property type="entry name" value="Metal-dependent hydrolases"/>
    <property type="match status" value="1"/>
</dbReference>
<dbReference type="Proteomes" id="UP001168821">
    <property type="component" value="Unassembled WGS sequence"/>
</dbReference>
<proteinExistence type="predicted"/>
<comment type="caution">
    <text evidence="1">The sequence shown here is derived from an EMBL/GenBank/DDBJ whole genome shotgun (WGS) entry which is preliminary data.</text>
</comment>
<evidence type="ECO:0000313" key="2">
    <source>
        <dbReference type="Proteomes" id="UP001168821"/>
    </source>
</evidence>
<keyword evidence="2" id="KW-1185">Reference proteome</keyword>
<organism evidence="1 2">
    <name type="scientific">Zophobas morio</name>
    <dbReference type="NCBI Taxonomy" id="2755281"/>
    <lineage>
        <taxon>Eukaryota</taxon>
        <taxon>Metazoa</taxon>
        <taxon>Ecdysozoa</taxon>
        <taxon>Arthropoda</taxon>
        <taxon>Hexapoda</taxon>
        <taxon>Insecta</taxon>
        <taxon>Pterygota</taxon>
        <taxon>Neoptera</taxon>
        <taxon>Endopterygota</taxon>
        <taxon>Coleoptera</taxon>
        <taxon>Polyphaga</taxon>
        <taxon>Cucujiformia</taxon>
        <taxon>Tenebrionidae</taxon>
        <taxon>Zophobas</taxon>
    </lineage>
</organism>
<protein>
    <submittedName>
        <fullName evidence="1">Uncharacterized protein</fullName>
    </submittedName>
</protein>
<gene>
    <name evidence="1" type="ORF">Zmor_012119</name>
</gene>
<sequence>MLVEAISLFDYIEVQPLSVYKDLIQKNDLTLERLKFFIKEIIFEAKRQNKIVVATGDVHYATKDLKKIREIYIHTKGLGGKAHPLYDYKQRVTDYPEQHLRTTSEMLKE</sequence>
<evidence type="ECO:0000313" key="1">
    <source>
        <dbReference type="EMBL" id="KAJ3616016.1"/>
    </source>
</evidence>
<dbReference type="EMBL" id="JALNTZ010003763">
    <property type="protein sequence ID" value="KAJ3616016.1"/>
    <property type="molecule type" value="Genomic_DNA"/>
</dbReference>
<dbReference type="SUPFAM" id="SSF89550">
    <property type="entry name" value="PHP domain-like"/>
    <property type="match status" value="1"/>
</dbReference>
<reference evidence="1" key="1">
    <citation type="journal article" date="2023" name="G3 (Bethesda)">
        <title>Whole genome assemblies of Zophobas morio and Tenebrio molitor.</title>
        <authorList>
            <person name="Kaur S."/>
            <person name="Stinson S.A."/>
            <person name="diCenzo G.C."/>
        </authorList>
    </citation>
    <scope>NUCLEOTIDE SEQUENCE</scope>
    <source>
        <strain evidence="1">QUZm001</strain>
    </source>
</reference>
<accession>A0AA38LZH6</accession>
<dbReference type="InterPro" id="IPR016195">
    <property type="entry name" value="Pol/histidinol_Pase-like"/>
</dbReference>
<dbReference type="AlphaFoldDB" id="A0AA38LZH6"/>
<name>A0AA38LZH6_9CUCU</name>